<sequence length="52" mass="5338">MSQRSIKVSPDQVSAARALIVLRGGPDKVDPVIARLATAAKSSAPTSRPAVP</sequence>
<comment type="caution">
    <text evidence="1">The sequence shown here is derived from an EMBL/GenBank/DDBJ whole genome shotgun (WGS) entry which is preliminary data.</text>
</comment>
<reference evidence="1 2" key="1">
    <citation type="submission" date="2018-03" db="EMBL/GenBank/DDBJ databases">
        <title>Genomic Encyclopedia of Archaeal and Bacterial Type Strains, Phase II (KMG-II): from individual species to whole genera.</title>
        <authorList>
            <person name="Goeker M."/>
        </authorList>
    </citation>
    <scope>NUCLEOTIDE SEQUENCE [LARGE SCALE GENOMIC DNA]</scope>
    <source>
        <strain evidence="1 2">ATCC BAA-1496</strain>
    </source>
</reference>
<protein>
    <submittedName>
        <fullName evidence="1">Uncharacterized protein</fullName>
    </submittedName>
</protein>
<evidence type="ECO:0000313" key="2">
    <source>
        <dbReference type="Proteomes" id="UP000237822"/>
    </source>
</evidence>
<accession>A0A2T0UJW6</accession>
<dbReference type="Proteomes" id="UP000237822">
    <property type="component" value="Unassembled WGS sequence"/>
</dbReference>
<evidence type="ECO:0000313" key="1">
    <source>
        <dbReference type="EMBL" id="PRY58148.1"/>
    </source>
</evidence>
<dbReference type="AlphaFoldDB" id="A0A2T0UJW6"/>
<organism evidence="1 2">
    <name type="scientific">Knoellia remsis</name>
    <dbReference type="NCBI Taxonomy" id="407159"/>
    <lineage>
        <taxon>Bacteria</taxon>
        <taxon>Bacillati</taxon>
        <taxon>Actinomycetota</taxon>
        <taxon>Actinomycetes</taxon>
        <taxon>Micrococcales</taxon>
        <taxon>Intrasporangiaceae</taxon>
        <taxon>Knoellia</taxon>
    </lineage>
</organism>
<dbReference type="RefSeq" id="WP_170070202.1">
    <property type="nucleotide sequence ID" value="NZ_PVTI01000013.1"/>
</dbReference>
<dbReference type="EMBL" id="PVTI01000013">
    <property type="protein sequence ID" value="PRY58148.1"/>
    <property type="molecule type" value="Genomic_DNA"/>
</dbReference>
<proteinExistence type="predicted"/>
<keyword evidence="2" id="KW-1185">Reference proteome</keyword>
<name>A0A2T0UJW6_9MICO</name>
<gene>
    <name evidence="1" type="ORF">BCF74_11372</name>
</gene>